<dbReference type="FunFam" id="3.30.70.270:FF:000001">
    <property type="entry name" value="Diguanylate cyclase domain protein"/>
    <property type="match status" value="1"/>
</dbReference>
<dbReference type="InterPro" id="IPR029787">
    <property type="entry name" value="Nucleotide_cyclase"/>
</dbReference>
<dbReference type="CDD" id="cd01949">
    <property type="entry name" value="GGDEF"/>
    <property type="match status" value="1"/>
</dbReference>
<dbReference type="GO" id="GO:0043709">
    <property type="term" value="P:cell adhesion involved in single-species biofilm formation"/>
    <property type="evidence" value="ECO:0007669"/>
    <property type="project" value="TreeGrafter"/>
</dbReference>
<evidence type="ECO:0000256" key="3">
    <source>
        <dbReference type="PROSITE-ProRule" id="PRU00169"/>
    </source>
</evidence>
<sequence length="310" mass="34624">MSSDETKEKRSVLIVDDQPDNIHALGKLIKDEYRIMAATSGARALEIAESDNPPDLILLDVMMPEMDGYEVCRRLKRNEKTNSIPVIFVTAMDSAEDEETGFNLGAVDYISKPFKPTIVRARIKNQMNLKIKTDMLEKLSMQDGLTEIPNRRFFEENLAREWSRCMRNGLPLSQLIMDIDNFKPYNDNYGHGAGDDCLKKVANVIKNTLSRPTDLAARYGGEEFVVLLPETHAAGAVHVAEELRAAVQGLGITHEHSPTASVVTISVGTSTHSAESPMKNKEQLLQLADEALYQAKESGRNRVQSSYLDW</sequence>
<dbReference type="EMBL" id="ACJN02000003">
    <property type="protein sequence ID" value="EFI33283.1"/>
    <property type="molecule type" value="Genomic_DNA"/>
</dbReference>
<feature type="modified residue" description="4-aspartylphosphate" evidence="3">
    <location>
        <position position="60"/>
    </location>
</feature>
<feature type="domain" description="GGDEF" evidence="5">
    <location>
        <begin position="170"/>
        <end position="308"/>
    </location>
</feature>
<dbReference type="PANTHER" id="PTHR45138">
    <property type="entry name" value="REGULATORY COMPONENTS OF SENSORY TRANSDUCTION SYSTEM"/>
    <property type="match status" value="1"/>
</dbReference>
<accession>D6SRG7</accession>
<dbReference type="OrthoDB" id="9778432at2"/>
<gene>
    <name evidence="6" type="ORF">Dthio_PD0609</name>
</gene>
<keyword evidence="3" id="KW-0597">Phosphoprotein</keyword>
<dbReference type="SMART" id="SM00267">
    <property type="entry name" value="GGDEF"/>
    <property type="match status" value="1"/>
</dbReference>
<dbReference type="EC" id="2.7.7.65" evidence="1"/>
<organism evidence="6 7">
    <name type="scientific">Desulfonatronospira thiodismutans ASO3-1</name>
    <dbReference type="NCBI Taxonomy" id="555779"/>
    <lineage>
        <taxon>Bacteria</taxon>
        <taxon>Pseudomonadati</taxon>
        <taxon>Thermodesulfobacteriota</taxon>
        <taxon>Desulfovibrionia</taxon>
        <taxon>Desulfovibrionales</taxon>
        <taxon>Desulfonatronovibrionaceae</taxon>
        <taxon>Desulfonatronospira</taxon>
    </lineage>
</organism>
<feature type="domain" description="Response regulatory" evidence="4">
    <location>
        <begin position="11"/>
        <end position="127"/>
    </location>
</feature>
<dbReference type="Pfam" id="PF00990">
    <property type="entry name" value="GGDEF"/>
    <property type="match status" value="1"/>
</dbReference>
<dbReference type="SMART" id="SM00448">
    <property type="entry name" value="REC"/>
    <property type="match status" value="1"/>
</dbReference>
<name>D6SRG7_9BACT</name>
<dbReference type="InterPro" id="IPR043128">
    <property type="entry name" value="Rev_trsase/Diguanyl_cyclase"/>
</dbReference>
<dbReference type="NCBIfam" id="TIGR00254">
    <property type="entry name" value="GGDEF"/>
    <property type="match status" value="1"/>
</dbReference>
<dbReference type="SUPFAM" id="SSF52172">
    <property type="entry name" value="CheY-like"/>
    <property type="match status" value="1"/>
</dbReference>
<evidence type="ECO:0000313" key="7">
    <source>
        <dbReference type="Proteomes" id="UP000005496"/>
    </source>
</evidence>
<dbReference type="InterPro" id="IPR000160">
    <property type="entry name" value="GGDEF_dom"/>
</dbReference>
<dbReference type="Pfam" id="PF00072">
    <property type="entry name" value="Response_reg"/>
    <property type="match status" value="1"/>
</dbReference>
<dbReference type="InterPro" id="IPR011006">
    <property type="entry name" value="CheY-like_superfamily"/>
</dbReference>
<dbReference type="GO" id="GO:0005886">
    <property type="term" value="C:plasma membrane"/>
    <property type="evidence" value="ECO:0007669"/>
    <property type="project" value="TreeGrafter"/>
</dbReference>
<dbReference type="GO" id="GO:0052621">
    <property type="term" value="F:diguanylate cyclase activity"/>
    <property type="evidence" value="ECO:0007669"/>
    <property type="project" value="UniProtKB-EC"/>
</dbReference>
<comment type="caution">
    <text evidence="6">The sequence shown here is derived from an EMBL/GenBank/DDBJ whole genome shotgun (WGS) entry which is preliminary data.</text>
</comment>
<reference evidence="6" key="1">
    <citation type="submission" date="2010-05" db="EMBL/GenBank/DDBJ databases">
        <title>The draft genome of Desulfonatronospira thiodismutans ASO3-1.</title>
        <authorList>
            <consortium name="US DOE Joint Genome Institute (JGI-PGF)"/>
            <person name="Lucas S."/>
            <person name="Copeland A."/>
            <person name="Lapidus A."/>
            <person name="Cheng J.-F."/>
            <person name="Bruce D."/>
            <person name="Goodwin L."/>
            <person name="Pitluck S."/>
            <person name="Chertkov O."/>
            <person name="Brettin T."/>
            <person name="Detter J.C."/>
            <person name="Han C."/>
            <person name="Land M.L."/>
            <person name="Hauser L."/>
            <person name="Kyrpides N."/>
            <person name="Mikhailova N."/>
            <person name="Muyzer G."/>
            <person name="Woyke T."/>
        </authorList>
    </citation>
    <scope>NUCLEOTIDE SEQUENCE [LARGE SCALE GENOMIC DNA]</scope>
    <source>
        <strain evidence="6">ASO3-1</strain>
    </source>
</reference>
<dbReference type="CDD" id="cd19920">
    <property type="entry name" value="REC_PA4781-like"/>
    <property type="match status" value="1"/>
</dbReference>
<dbReference type="SUPFAM" id="SSF55073">
    <property type="entry name" value="Nucleotide cyclase"/>
    <property type="match status" value="1"/>
</dbReference>
<dbReference type="Gene3D" id="3.40.50.2300">
    <property type="match status" value="1"/>
</dbReference>
<dbReference type="PANTHER" id="PTHR45138:SF9">
    <property type="entry name" value="DIGUANYLATE CYCLASE DGCM-RELATED"/>
    <property type="match status" value="1"/>
</dbReference>
<evidence type="ECO:0000313" key="6">
    <source>
        <dbReference type="EMBL" id="EFI33283.1"/>
    </source>
</evidence>
<dbReference type="PROSITE" id="PS50887">
    <property type="entry name" value="GGDEF"/>
    <property type="match status" value="1"/>
</dbReference>
<dbReference type="RefSeq" id="WP_008870641.1">
    <property type="nucleotide sequence ID" value="NZ_ACJN02000003.1"/>
</dbReference>
<dbReference type="InterPro" id="IPR001789">
    <property type="entry name" value="Sig_transdc_resp-reg_receiver"/>
</dbReference>
<protein>
    <recommendedName>
        <fullName evidence="1">diguanylate cyclase</fullName>
        <ecNumber evidence="1">2.7.7.65</ecNumber>
    </recommendedName>
</protein>
<comment type="catalytic activity">
    <reaction evidence="2">
        <text>2 GTP = 3',3'-c-di-GMP + 2 diphosphate</text>
        <dbReference type="Rhea" id="RHEA:24898"/>
        <dbReference type="ChEBI" id="CHEBI:33019"/>
        <dbReference type="ChEBI" id="CHEBI:37565"/>
        <dbReference type="ChEBI" id="CHEBI:58805"/>
        <dbReference type="EC" id="2.7.7.65"/>
    </reaction>
</comment>
<dbReference type="eggNOG" id="COG3706">
    <property type="taxonomic scope" value="Bacteria"/>
</dbReference>
<dbReference type="AlphaFoldDB" id="D6SRG7"/>
<proteinExistence type="predicted"/>
<evidence type="ECO:0000256" key="1">
    <source>
        <dbReference type="ARBA" id="ARBA00012528"/>
    </source>
</evidence>
<dbReference type="GO" id="GO:0000160">
    <property type="term" value="P:phosphorelay signal transduction system"/>
    <property type="evidence" value="ECO:0007669"/>
    <property type="project" value="InterPro"/>
</dbReference>
<keyword evidence="7" id="KW-1185">Reference proteome</keyword>
<evidence type="ECO:0000259" key="4">
    <source>
        <dbReference type="PROSITE" id="PS50110"/>
    </source>
</evidence>
<dbReference type="PROSITE" id="PS50110">
    <property type="entry name" value="RESPONSE_REGULATORY"/>
    <property type="match status" value="1"/>
</dbReference>
<dbReference type="Gene3D" id="3.30.70.270">
    <property type="match status" value="1"/>
</dbReference>
<evidence type="ECO:0000256" key="2">
    <source>
        <dbReference type="ARBA" id="ARBA00034247"/>
    </source>
</evidence>
<dbReference type="InterPro" id="IPR050469">
    <property type="entry name" value="Diguanylate_Cyclase"/>
</dbReference>
<dbReference type="Proteomes" id="UP000005496">
    <property type="component" value="Unassembled WGS sequence"/>
</dbReference>
<dbReference type="GO" id="GO:1902201">
    <property type="term" value="P:negative regulation of bacterial-type flagellum-dependent cell motility"/>
    <property type="evidence" value="ECO:0007669"/>
    <property type="project" value="TreeGrafter"/>
</dbReference>
<evidence type="ECO:0000259" key="5">
    <source>
        <dbReference type="PROSITE" id="PS50887"/>
    </source>
</evidence>